<comment type="caution">
    <text evidence="1">The sequence shown here is derived from an EMBL/GenBank/DDBJ whole genome shotgun (WGS) entry which is preliminary data.</text>
</comment>
<protein>
    <submittedName>
        <fullName evidence="1">Uncharacterized protein</fullName>
    </submittedName>
</protein>
<dbReference type="AlphaFoldDB" id="A0AAE0DP31"/>
<dbReference type="InterPro" id="IPR036514">
    <property type="entry name" value="SGNH_hydro_sf"/>
</dbReference>
<accession>A0AAE0DP31</accession>
<dbReference type="EMBL" id="JASNWA010000004">
    <property type="protein sequence ID" value="KAK3177057.1"/>
    <property type="molecule type" value="Genomic_DNA"/>
</dbReference>
<gene>
    <name evidence="1" type="ORF">OEA41_008383</name>
</gene>
<name>A0AAE0DP31_9LECA</name>
<dbReference type="Gene3D" id="3.40.50.1110">
    <property type="entry name" value="SGNH hydrolase"/>
    <property type="match status" value="1"/>
</dbReference>
<proteinExistence type="predicted"/>
<evidence type="ECO:0000313" key="1">
    <source>
        <dbReference type="EMBL" id="KAK3177057.1"/>
    </source>
</evidence>
<keyword evidence="2" id="KW-1185">Reference proteome</keyword>
<evidence type="ECO:0000313" key="2">
    <source>
        <dbReference type="Proteomes" id="UP001276659"/>
    </source>
</evidence>
<reference evidence="1" key="1">
    <citation type="submission" date="2022-11" db="EMBL/GenBank/DDBJ databases">
        <title>Chromosomal genome sequence assembly and mating type (MAT) locus characterization of the leprose asexual lichenized fungus Lepraria neglecta (Nyl.) Erichsen.</title>
        <authorList>
            <person name="Allen J.L."/>
            <person name="Pfeffer B."/>
        </authorList>
    </citation>
    <scope>NUCLEOTIDE SEQUENCE</scope>
    <source>
        <strain evidence="1">Allen 5258</strain>
    </source>
</reference>
<sequence>MARKHIIHSLFAFNTLTHSKGQDSSLMSSNPTSNIDKRAAVTSDVTDWAALGDDFASGYVVGPNDASLYDILEACVFHFQAGAAVNCTPVLNDFQDKLDRVLPTALTSTINQIAEDVPNIAKFVVVEYTTSSMKGVNDAVTNLNKVTSAAVSKTKGHARPEMTFVDYSADWDGHRFREESVQEPDFYNRQNTWFFYVPDESFFWGAFNDLKPGTNPAADMSTCRDTSKANGNWDEKALCEGAWAEDPSNSILRDHTKRRDV</sequence>
<dbReference type="Proteomes" id="UP001276659">
    <property type="component" value="Unassembled WGS sequence"/>
</dbReference>
<organism evidence="1 2">
    <name type="scientific">Lepraria neglecta</name>
    <dbReference type="NCBI Taxonomy" id="209136"/>
    <lineage>
        <taxon>Eukaryota</taxon>
        <taxon>Fungi</taxon>
        <taxon>Dikarya</taxon>
        <taxon>Ascomycota</taxon>
        <taxon>Pezizomycotina</taxon>
        <taxon>Lecanoromycetes</taxon>
        <taxon>OSLEUM clade</taxon>
        <taxon>Lecanoromycetidae</taxon>
        <taxon>Lecanorales</taxon>
        <taxon>Lecanorineae</taxon>
        <taxon>Stereocaulaceae</taxon>
        <taxon>Lepraria</taxon>
    </lineage>
</organism>
<dbReference type="SUPFAM" id="SSF52266">
    <property type="entry name" value="SGNH hydrolase"/>
    <property type="match status" value="1"/>
</dbReference>